<dbReference type="Proteomes" id="UP000051562">
    <property type="component" value="Unassembled WGS sequence"/>
</dbReference>
<evidence type="ECO:0000256" key="12">
    <source>
        <dbReference type="HAMAP-Rule" id="MF_01987"/>
    </source>
</evidence>
<comment type="subcellular location">
    <subcellularLocation>
        <location evidence="12">Cytoplasm</location>
    </subcellularLocation>
</comment>
<gene>
    <name evidence="12" type="primary">rbsK</name>
    <name evidence="14" type="ORF">ARD30_25170</name>
    <name evidence="15" type="ORF">SAMN05660750_00711</name>
</gene>
<dbReference type="GO" id="GO:0046872">
    <property type="term" value="F:metal ion binding"/>
    <property type="evidence" value="ECO:0007669"/>
    <property type="project" value="UniProtKB-KW"/>
</dbReference>
<keyword evidence="8 12" id="KW-0067">ATP-binding</keyword>
<keyword evidence="12" id="KW-0963">Cytoplasm</keyword>
<keyword evidence="4 12" id="KW-0808">Transferase</keyword>
<protein>
    <recommendedName>
        <fullName evidence="3 12">Ribokinase</fullName>
        <shortName evidence="12">RK</shortName>
        <ecNumber evidence="2 12">2.7.1.15</ecNumber>
    </recommendedName>
</protein>
<dbReference type="CDD" id="cd01174">
    <property type="entry name" value="ribokinase"/>
    <property type="match status" value="1"/>
</dbReference>
<organism evidence="14 16">
    <name type="scientific">Bosea thiooxidans</name>
    <dbReference type="NCBI Taxonomy" id="53254"/>
    <lineage>
        <taxon>Bacteria</taxon>
        <taxon>Pseudomonadati</taxon>
        <taxon>Pseudomonadota</taxon>
        <taxon>Alphaproteobacteria</taxon>
        <taxon>Hyphomicrobiales</taxon>
        <taxon>Boseaceae</taxon>
        <taxon>Bosea</taxon>
    </lineage>
</organism>
<dbReference type="Pfam" id="PF00294">
    <property type="entry name" value="PfkB"/>
    <property type="match status" value="1"/>
</dbReference>
<keyword evidence="10 12" id="KW-0630">Potassium</keyword>
<feature type="binding site" evidence="12">
    <location>
        <position position="281"/>
    </location>
    <ligand>
        <name>K(+)</name>
        <dbReference type="ChEBI" id="CHEBI:29103"/>
    </ligand>
</feature>
<evidence type="ECO:0000256" key="10">
    <source>
        <dbReference type="ARBA" id="ARBA00022958"/>
    </source>
</evidence>
<evidence type="ECO:0000313" key="17">
    <source>
        <dbReference type="Proteomes" id="UP000190130"/>
    </source>
</evidence>
<dbReference type="GO" id="GO:0004747">
    <property type="term" value="F:ribokinase activity"/>
    <property type="evidence" value="ECO:0007669"/>
    <property type="project" value="UniProtKB-UniRule"/>
</dbReference>
<dbReference type="InterPro" id="IPR011877">
    <property type="entry name" value="Ribokinase"/>
</dbReference>
<dbReference type="PRINTS" id="PR00990">
    <property type="entry name" value="RIBOKINASE"/>
</dbReference>
<evidence type="ECO:0000259" key="13">
    <source>
        <dbReference type="Pfam" id="PF00294"/>
    </source>
</evidence>
<evidence type="ECO:0000256" key="5">
    <source>
        <dbReference type="ARBA" id="ARBA00022723"/>
    </source>
</evidence>
<dbReference type="EMBL" id="FUYX01000002">
    <property type="protein sequence ID" value="SKB44585.1"/>
    <property type="molecule type" value="Genomic_DNA"/>
</dbReference>
<feature type="binding site" evidence="12">
    <location>
        <begin position="218"/>
        <end position="223"/>
    </location>
    <ligand>
        <name>ATP</name>
        <dbReference type="ChEBI" id="CHEBI:30616"/>
    </ligand>
</feature>
<dbReference type="RefSeq" id="WP_055730949.1">
    <property type="nucleotide sequence ID" value="NZ_FUYX01000002.1"/>
</dbReference>
<comment type="subunit">
    <text evidence="12">Homodimer.</text>
</comment>
<dbReference type="EC" id="2.7.1.15" evidence="2 12"/>
<dbReference type="GO" id="GO:0005829">
    <property type="term" value="C:cytosol"/>
    <property type="evidence" value="ECO:0007669"/>
    <property type="project" value="TreeGrafter"/>
</dbReference>
<feature type="active site" description="Proton acceptor" evidence="12">
    <location>
        <position position="251"/>
    </location>
</feature>
<evidence type="ECO:0000256" key="8">
    <source>
        <dbReference type="ARBA" id="ARBA00022840"/>
    </source>
</evidence>
<evidence type="ECO:0000256" key="11">
    <source>
        <dbReference type="ARBA" id="ARBA00023277"/>
    </source>
</evidence>
<evidence type="ECO:0000256" key="4">
    <source>
        <dbReference type="ARBA" id="ARBA00022679"/>
    </source>
</evidence>
<feature type="binding site" evidence="12">
    <location>
        <begin position="37"/>
        <end position="41"/>
    </location>
    <ligand>
        <name>substrate</name>
    </ligand>
</feature>
<evidence type="ECO:0000313" key="15">
    <source>
        <dbReference type="EMBL" id="SKB44585.1"/>
    </source>
</evidence>
<feature type="binding site" evidence="12">
    <location>
        <position position="251"/>
    </location>
    <ligand>
        <name>substrate</name>
    </ligand>
</feature>
<feature type="binding site" evidence="12">
    <location>
        <position position="286"/>
    </location>
    <ligand>
        <name>K(+)</name>
        <dbReference type="ChEBI" id="CHEBI:29103"/>
    </ligand>
</feature>
<keyword evidence="16" id="KW-1185">Reference proteome</keyword>
<dbReference type="PANTHER" id="PTHR10584:SF166">
    <property type="entry name" value="RIBOKINASE"/>
    <property type="match status" value="1"/>
</dbReference>
<evidence type="ECO:0000256" key="1">
    <source>
        <dbReference type="ARBA" id="ARBA00005380"/>
    </source>
</evidence>
<dbReference type="STRING" id="53254.SAMN05660750_00711"/>
<dbReference type="InterPro" id="IPR002139">
    <property type="entry name" value="Ribo/fructo_kinase"/>
</dbReference>
<dbReference type="EMBL" id="LMAR01000094">
    <property type="protein sequence ID" value="KQK27682.1"/>
    <property type="molecule type" value="Genomic_DNA"/>
</dbReference>
<evidence type="ECO:0000256" key="2">
    <source>
        <dbReference type="ARBA" id="ARBA00012035"/>
    </source>
</evidence>
<comment type="pathway">
    <text evidence="12">Carbohydrate metabolism; D-ribose degradation; D-ribose 5-phosphate from beta-D-ribopyranose: step 2/2.</text>
</comment>
<comment type="caution">
    <text evidence="12">Lacks conserved residue(s) required for the propagation of feature annotation.</text>
</comment>
<dbReference type="OrthoDB" id="9775849at2"/>
<proteinExistence type="inferred from homology"/>
<evidence type="ECO:0000256" key="6">
    <source>
        <dbReference type="ARBA" id="ARBA00022741"/>
    </source>
</evidence>
<keyword evidence="7 12" id="KW-0418">Kinase</keyword>
<dbReference type="SUPFAM" id="SSF53613">
    <property type="entry name" value="Ribokinase-like"/>
    <property type="match status" value="1"/>
</dbReference>
<comment type="similarity">
    <text evidence="12">Belongs to the carbohydrate kinase PfkB family. Ribokinase subfamily.</text>
</comment>
<evidence type="ECO:0000256" key="9">
    <source>
        <dbReference type="ARBA" id="ARBA00022842"/>
    </source>
</evidence>
<keyword evidence="9 12" id="KW-0460">Magnesium</keyword>
<dbReference type="Proteomes" id="UP000190130">
    <property type="component" value="Unassembled WGS sequence"/>
</dbReference>
<reference evidence="14 16" key="1">
    <citation type="submission" date="2015-10" db="EMBL/GenBank/DDBJ databases">
        <title>Draft genome of Bosea thiooxidans.</title>
        <authorList>
            <person name="Wang X."/>
        </authorList>
    </citation>
    <scope>NUCLEOTIDE SEQUENCE [LARGE SCALE GENOMIC DNA]</scope>
    <source>
        <strain evidence="14 16">CGMCC 9174</strain>
    </source>
</reference>
<comment type="function">
    <text evidence="12">Catalyzes the phosphorylation of ribose at O-5 in a reaction requiring ATP and magnesium. The resulting D-ribose-5-phosphate can then be used either for sythesis of nucleotides, histidine, and tryptophan, or as a component of the pentose phosphate pathway.</text>
</comment>
<feature type="binding site" evidence="12">
    <location>
        <begin position="250"/>
        <end position="251"/>
    </location>
    <ligand>
        <name>ATP</name>
        <dbReference type="ChEBI" id="CHEBI:30616"/>
    </ligand>
</feature>
<dbReference type="GO" id="GO:0005524">
    <property type="term" value="F:ATP binding"/>
    <property type="evidence" value="ECO:0007669"/>
    <property type="project" value="UniProtKB-UniRule"/>
</dbReference>
<keyword evidence="11 12" id="KW-0119">Carbohydrate metabolism</keyword>
<dbReference type="UniPathway" id="UPA00916">
    <property type="reaction ID" value="UER00889"/>
</dbReference>
<feature type="domain" description="Carbohydrate kinase PfkB" evidence="13">
    <location>
        <begin position="2"/>
        <end position="293"/>
    </location>
</feature>
<accession>A0A0Q3SQE5</accession>
<evidence type="ECO:0000256" key="7">
    <source>
        <dbReference type="ARBA" id="ARBA00022777"/>
    </source>
</evidence>
<feature type="binding site" evidence="12">
    <location>
        <position position="284"/>
    </location>
    <ligand>
        <name>K(+)</name>
        <dbReference type="ChEBI" id="CHEBI:29103"/>
    </ligand>
</feature>
<feature type="binding site" evidence="12">
    <location>
        <position position="245"/>
    </location>
    <ligand>
        <name>K(+)</name>
        <dbReference type="ChEBI" id="CHEBI:29103"/>
    </ligand>
</feature>
<evidence type="ECO:0000256" key="3">
    <source>
        <dbReference type="ARBA" id="ARBA00016943"/>
    </source>
</evidence>
<comment type="activity regulation">
    <text evidence="12">Activated by a monovalent cation that binds near, but not in, the active site. The most likely occupant of the site in vivo is potassium. Ion binding induces a conformational change that may alter substrate affinity.</text>
</comment>
<evidence type="ECO:0000313" key="16">
    <source>
        <dbReference type="Proteomes" id="UP000051562"/>
    </source>
</evidence>
<dbReference type="AlphaFoldDB" id="A0A0Q3SQE5"/>
<feature type="binding site" evidence="12">
    <location>
        <position position="186"/>
    </location>
    <ligand>
        <name>ATP</name>
        <dbReference type="ChEBI" id="CHEBI:30616"/>
    </ligand>
</feature>
<dbReference type="GO" id="GO:0019303">
    <property type="term" value="P:D-ribose catabolic process"/>
    <property type="evidence" value="ECO:0007669"/>
    <property type="project" value="UniProtKB-UniRule"/>
</dbReference>
<dbReference type="Gene3D" id="3.40.1190.20">
    <property type="match status" value="1"/>
</dbReference>
<dbReference type="InterPro" id="IPR002173">
    <property type="entry name" value="Carboh/pur_kinase_PfkB_CS"/>
</dbReference>
<dbReference type="InterPro" id="IPR011611">
    <property type="entry name" value="PfkB_dom"/>
</dbReference>
<dbReference type="PANTHER" id="PTHR10584">
    <property type="entry name" value="SUGAR KINASE"/>
    <property type="match status" value="1"/>
</dbReference>
<name>A0A0Q3SQE5_9HYPH</name>
<evidence type="ECO:0000313" key="14">
    <source>
        <dbReference type="EMBL" id="KQK27682.1"/>
    </source>
</evidence>
<dbReference type="PROSITE" id="PS00584">
    <property type="entry name" value="PFKB_KINASES_2"/>
    <property type="match status" value="1"/>
</dbReference>
<dbReference type="InterPro" id="IPR029056">
    <property type="entry name" value="Ribokinase-like"/>
</dbReference>
<feature type="binding site" evidence="12">
    <location>
        <begin position="9"/>
        <end position="11"/>
    </location>
    <ligand>
        <name>substrate</name>
    </ligand>
</feature>
<keyword evidence="5 12" id="KW-0479">Metal-binding</keyword>
<sequence>MILVFGSINVDLVARVATIPGPGKTVLAPSYDRHFGGKGANQAVAAARLAAPGRVAMAACVGDDGFGRESIDNLVANGAAADLIRFGTTPTGCAFITVDAQAENAITVASGANLEPKAADVPEALLTSGTTLVLQMEVPFAQSLALAQRVRQAGGRVVWNCAPVPDGFGAADASALLGASDVLIVNEHEAADIAAILGQPEAGIAGLIRGTTTSCVVTAGAEGAFAYTPAGETFHVAAPRIEPVDTTGAGDTFVGALAVALDEGLSLAQALDLGCRAAALACLAPGAQTGMPHREKM</sequence>
<feature type="binding site" evidence="12">
    <location>
        <position position="247"/>
    </location>
    <ligand>
        <name>K(+)</name>
        <dbReference type="ChEBI" id="CHEBI:29103"/>
    </ligand>
</feature>
<comment type="catalytic activity">
    <reaction evidence="12">
        <text>D-ribose + ATP = D-ribose 5-phosphate + ADP + H(+)</text>
        <dbReference type="Rhea" id="RHEA:13697"/>
        <dbReference type="ChEBI" id="CHEBI:15378"/>
        <dbReference type="ChEBI" id="CHEBI:30616"/>
        <dbReference type="ChEBI" id="CHEBI:47013"/>
        <dbReference type="ChEBI" id="CHEBI:78346"/>
        <dbReference type="ChEBI" id="CHEBI:456216"/>
        <dbReference type="EC" id="2.7.1.15"/>
    </reaction>
</comment>
<dbReference type="HAMAP" id="MF_01987">
    <property type="entry name" value="Ribokinase"/>
    <property type="match status" value="1"/>
</dbReference>
<comment type="similarity">
    <text evidence="1">Belongs to the carbohydrate kinase pfkB family.</text>
</comment>
<feature type="binding site" evidence="12">
    <location>
        <position position="137"/>
    </location>
    <ligand>
        <name>substrate</name>
    </ligand>
</feature>
<comment type="cofactor">
    <cofactor evidence="12">
        <name>Mg(2+)</name>
        <dbReference type="ChEBI" id="CHEBI:18420"/>
    </cofactor>
    <text evidence="12">Requires a divalent cation, most likely magnesium in vivo, as an electrophilic catalyst to aid phosphoryl group transfer. It is the chelate of the metal and the nucleotide that is the actual substrate.</text>
</comment>
<reference evidence="15 17" key="2">
    <citation type="submission" date="2017-02" db="EMBL/GenBank/DDBJ databases">
        <authorList>
            <person name="Peterson S.W."/>
        </authorList>
    </citation>
    <scope>NUCLEOTIDE SEQUENCE [LARGE SCALE GENOMIC DNA]</scope>
    <source>
        <strain evidence="15 17">DSM 9653</strain>
    </source>
</reference>
<keyword evidence="6 12" id="KW-0547">Nucleotide-binding</keyword>